<gene>
    <name evidence="9" type="ORF">HNV28_34735</name>
</gene>
<keyword evidence="5 7" id="KW-0408">Iron</keyword>
<evidence type="ECO:0000256" key="7">
    <source>
        <dbReference type="RuleBase" id="RU000461"/>
    </source>
</evidence>
<keyword evidence="6 7" id="KW-0503">Monooxygenase</keyword>
<evidence type="ECO:0000256" key="2">
    <source>
        <dbReference type="ARBA" id="ARBA00022617"/>
    </source>
</evidence>
<dbReference type="InterPro" id="IPR036396">
    <property type="entry name" value="Cyt_P450_sf"/>
</dbReference>
<comment type="similarity">
    <text evidence="1 7">Belongs to the cytochrome P450 family.</text>
</comment>
<sequence>MAQASIFEQILDPANRANPYPLYAELRKTPVAREADGTYIVSTYDEIVALLHDPRVSSDIRNLVRQAGATPSPQEGPPGLPEPFIRRDPPDHDRLRKLAMRPFGPPHTPGRIDALRPWLVETTTGLLDALAGKNQVDIVGDVAYPFPVTVICKLLGVPREDESRFHELADASIETLDPTTGTIEQRKAKRDRTKAELGQYLAALADAHLRQPGGDLISGFLTDDGPDGRMSREEVLSTAALLLVAGHETTVNLIANGVLTLLRHPSVFERLRREPELSIPLVEELLRYEPPVQFLPDRVTLADIDIAGTTIPQGSPLVLMLAAGSRDPERFDDPDRFMPDRPNNSHLGFGSGIHYCFGAPLARLEAQIALTELACRLEHPRLVADPPPYRPNPTLRGPLHLLVEVDGIRAAGVR</sequence>
<evidence type="ECO:0000256" key="5">
    <source>
        <dbReference type="ARBA" id="ARBA00023004"/>
    </source>
</evidence>
<comment type="caution">
    <text evidence="9">The sequence shown here is derived from an EMBL/GenBank/DDBJ whole genome shotgun (WGS) entry which is preliminary data.</text>
</comment>
<dbReference type="InterPro" id="IPR017972">
    <property type="entry name" value="Cyt_P450_CS"/>
</dbReference>
<evidence type="ECO:0000256" key="1">
    <source>
        <dbReference type="ARBA" id="ARBA00010617"/>
    </source>
</evidence>
<evidence type="ECO:0000256" key="6">
    <source>
        <dbReference type="ARBA" id="ARBA00023033"/>
    </source>
</evidence>
<dbReference type="PANTHER" id="PTHR46696">
    <property type="entry name" value="P450, PUTATIVE (EUROFUNG)-RELATED"/>
    <property type="match status" value="1"/>
</dbReference>
<dbReference type="Gene3D" id="1.10.630.10">
    <property type="entry name" value="Cytochrome P450"/>
    <property type="match status" value="1"/>
</dbReference>
<accession>A0A7Y4MUQ0</accession>
<dbReference type="EMBL" id="JABFNT010000193">
    <property type="protein sequence ID" value="NOJ83411.1"/>
    <property type="molecule type" value="Genomic_DNA"/>
</dbReference>
<dbReference type="PROSITE" id="PS00086">
    <property type="entry name" value="CYTOCHROME_P450"/>
    <property type="match status" value="1"/>
</dbReference>
<keyword evidence="2 7" id="KW-0349">Heme</keyword>
<dbReference type="Proteomes" id="UP000533080">
    <property type="component" value="Unassembled WGS sequence"/>
</dbReference>
<name>A0A7Y4MUQ0_MYXXA</name>
<dbReference type="GO" id="GO:0005506">
    <property type="term" value="F:iron ion binding"/>
    <property type="evidence" value="ECO:0007669"/>
    <property type="project" value="InterPro"/>
</dbReference>
<dbReference type="GO" id="GO:0020037">
    <property type="term" value="F:heme binding"/>
    <property type="evidence" value="ECO:0007669"/>
    <property type="project" value="InterPro"/>
</dbReference>
<dbReference type="PRINTS" id="PR00385">
    <property type="entry name" value="P450"/>
</dbReference>
<dbReference type="CDD" id="cd20625">
    <property type="entry name" value="CYP164-like"/>
    <property type="match status" value="1"/>
</dbReference>
<dbReference type="AlphaFoldDB" id="A0A7Y4MUQ0"/>
<evidence type="ECO:0000256" key="4">
    <source>
        <dbReference type="ARBA" id="ARBA00023002"/>
    </source>
</evidence>
<feature type="region of interest" description="Disordered" evidence="8">
    <location>
        <begin position="67"/>
        <end position="91"/>
    </location>
</feature>
<proteinExistence type="inferred from homology"/>
<dbReference type="InterPro" id="IPR002397">
    <property type="entry name" value="Cyt_P450_B"/>
</dbReference>
<dbReference type="PANTHER" id="PTHR46696:SF1">
    <property type="entry name" value="CYTOCHROME P450 YJIB-RELATED"/>
    <property type="match status" value="1"/>
</dbReference>
<dbReference type="InterPro" id="IPR001128">
    <property type="entry name" value="Cyt_P450"/>
</dbReference>
<dbReference type="RefSeq" id="WP_171445176.1">
    <property type="nucleotide sequence ID" value="NZ_JABFNT010000193.1"/>
</dbReference>
<evidence type="ECO:0000256" key="8">
    <source>
        <dbReference type="SAM" id="MobiDB-lite"/>
    </source>
</evidence>
<organism evidence="9 10">
    <name type="scientific">Myxococcus xanthus</name>
    <dbReference type="NCBI Taxonomy" id="34"/>
    <lineage>
        <taxon>Bacteria</taxon>
        <taxon>Pseudomonadati</taxon>
        <taxon>Myxococcota</taxon>
        <taxon>Myxococcia</taxon>
        <taxon>Myxococcales</taxon>
        <taxon>Cystobacterineae</taxon>
        <taxon>Myxococcaceae</taxon>
        <taxon>Myxococcus</taxon>
    </lineage>
</organism>
<protein>
    <submittedName>
        <fullName evidence="9">Cytochrome P450</fullName>
    </submittedName>
</protein>
<keyword evidence="4 7" id="KW-0560">Oxidoreductase</keyword>
<evidence type="ECO:0000313" key="10">
    <source>
        <dbReference type="Proteomes" id="UP000533080"/>
    </source>
</evidence>
<dbReference type="PRINTS" id="PR00359">
    <property type="entry name" value="BP450"/>
</dbReference>
<keyword evidence="3 7" id="KW-0479">Metal-binding</keyword>
<dbReference type="GO" id="GO:0004497">
    <property type="term" value="F:monooxygenase activity"/>
    <property type="evidence" value="ECO:0007669"/>
    <property type="project" value="UniProtKB-KW"/>
</dbReference>
<evidence type="ECO:0000313" key="9">
    <source>
        <dbReference type="EMBL" id="NOJ83411.1"/>
    </source>
</evidence>
<dbReference type="GO" id="GO:0016705">
    <property type="term" value="F:oxidoreductase activity, acting on paired donors, with incorporation or reduction of molecular oxygen"/>
    <property type="evidence" value="ECO:0007669"/>
    <property type="project" value="InterPro"/>
</dbReference>
<dbReference type="SUPFAM" id="SSF48264">
    <property type="entry name" value="Cytochrome P450"/>
    <property type="match status" value="1"/>
</dbReference>
<reference evidence="9 10" key="1">
    <citation type="submission" date="2020-05" db="EMBL/GenBank/DDBJ databases">
        <authorList>
            <person name="Whitworth D."/>
        </authorList>
    </citation>
    <scope>NUCLEOTIDE SEQUENCE [LARGE SCALE GENOMIC DNA]</scope>
    <source>
        <strain evidence="9 10">AM005</strain>
    </source>
</reference>
<dbReference type="FunFam" id="1.10.630.10:FF:000018">
    <property type="entry name" value="Cytochrome P450 monooxygenase"/>
    <property type="match status" value="1"/>
</dbReference>
<dbReference type="Pfam" id="PF00067">
    <property type="entry name" value="p450"/>
    <property type="match status" value="1"/>
</dbReference>
<evidence type="ECO:0000256" key="3">
    <source>
        <dbReference type="ARBA" id="ARBA00022723"/>
    </source>
</evidence>